<dbReference type="Proteomes" id="UP000236743">
    <property type="component" value="Unassembled WGS sequence"/>
</dbReference>
<accession>A0A1H5WZ01</accession>
<evidence type="ECO:0008006" key="3">
    <source>
        <dbReference type="Google" id="ProtNLM"/>
    </source>
</evidence>
<dbReference type="EMBL" id="FNUY01000003">
    <property type="protein sequence ID" value="SEG04742.1"/>
    <property type="molecule type" value="Genomic_DNA"/>
</dbReference>
<sequence length="88" mass="10163">MPTISIFFGFIVQMYWRDHPPPHIHAFYQGHEVLIAIETGEVVAGAMPPAALRLLRAWVQRRRDELMSNWERGRLHEPFEAVPGADVE</sequence>
<name>A0A1H5WZ01_9HYPH</name>
<dbReference type="Pfam" id="PF13711">
    <property type="entry name" value="DUF4160"/>
    <property type="match status" value="1"/>
</dbReference>
<dbReference type="InterPro" id="IPR025427">
    <property type="entry name" value="DUF4160"/>
</dbReference>
<gene>
    <name evidence="1" type="ORF">SAMN04488115_10327</name>
</gene>
<organism evidence="1 2">
    <name type="scientific">Bosea lathyri</name>
    <dbReference type="NCBI Taxonomy" id="1036778"/>
    <lineage>
        <taxon>Bacteria</taxon>
        <taxon>Pseudomonadati</taxon>
        <taxon>Pseudomonadota</taxon>
        <taxon>Alphaproteobacteria</taxon>
        <taxon>Hyphomicrobiales</taxon>
        <taxon>Boseaceae</taxon>
        <taxon>Bosea</taxon>
    </lineage>
</organism>
<protein>
    <recommendedName>
        <fullName evidence="3">DUF4160 domain-containing protein</fullName>
    </recommendedName>
</protein>
<dbReference type="RefSeq" id="WP_103871911.1">
    <property type="nucleotide sequence ID" value="NZ_FNUY01000003.1"/>
</dbReference>
<reference evidence="1 2" key="1">
    <citation type="submission" date="2016-10" db="EMBL/GenBank/DDBJ databases">
        <authorList>
            <person name="de Groot N.N."/>
        </authorList>
    </citation>
    <scope>NUCLEOTIDE SEQUENCE [LARGE SCALE GENOMIC DNA]</scope>
    <source>
        <strain evidence="1 2">DSM 26656</strain>
    </source>
</reference>
<dbReference type="OrthoDB" id="122670at2"/>
<evidence type="ECO:0000313" key="2">
    <source>
        <dbReference type="Proteomes" id="UP000236743"/>
    </source>
</evidence>
<dbReference type="AlphaFoldDB" id="A0A1H5WZ01"/>
<proteinExistence type="predicted"/>
<keyword evidence="2" id="KW-1185">Reference proteome</keyword>
<evidence type="ECO:0000313" key="1">
    <source>
        <dbReference type="EMBL" id="SEG04742.1"/>
    </source>
</evidence>